<evidence type="ECO:0000256" key="3">
    <source>
        <dbReference type="ARBA" id="ARBA00023125"/>
    </source>
</evidence>
<evidence type="ECO:0000259" key="5">
    <source>
        <dbReference type="PROSITE" id="PS50931"/>
    </source>
</evidence>
<dbReference type="SUPFAM" id="SSF46785">
    <property type="entry name" value="Winged helix' DNA-binding domain"/>
    <property type="match status" value="1"/>
</dbReference>
<evidence type="ECO:0000256" key="4">
    <source>
        <dbReference type="ARBA" id="ARBA00023163"/>
    </source>
</evidence>
<dbReference type="EMBL" id="JBFAEG010000043">
    <property type="protein sequence ID" value="MEU5712975.1"/>
    <property type="molecule type" value="Genomic_DNA"/>
</dbReference>
<dbReference type="PANTHER" id="PTHR30346">
    <property type="entry name" value="TRANSCRIPTIONAL DUAL REGULATOR HCAR-RELATED"/>
    <property type="match status" value="1"/>
</dbReference>
<proteinExistence type="inferred from homology"/>
<keyword evidence="7" id="KW-1185">Reference proteome</keyword>
<keyword evidence="4" id="KW-0804">Transcription</keyword>
<dbReference type="Gene3D" id="1.10.10.10">
    <property type="entry name" value="Winged helix-like DNA-binding domain superfamily/Winged helix DNA-binding domain"/>
    <property type="match status" value="1"/>
</dbReference>
<keyword evidence="3" id="KW-0238">DNA-binding</keyword>
<dbReference type="Pfam" id="PF03466">
    <property type="entry name" value="LysR_substrate"/>
    <property type="match status" value="1"/>
</dbReference>
<accession>A0ABV3AN84</accession>
<dbReference type="InterPro" id="IPR036388">
    <property type="entry name" value="WH-like_DNA-bd_sf"/>
</dbReference>
<gene>
    <name evidence="6" type="ORF">AB0H04_40215</name>
</gene>
<dbReference type="PANTHER" id="PTHR30346:SF0">
    <property type="entry name" value="HCA OPERON TRANSCRIPTIONAL ACTIVATOR HCAR"/>
    <property type="match status" value="1"/>
</dbReference>
<protein>
    <submittedName>
        <fullName evidence="6">LysR substrate-binding domain-containing protein</fullName>
    </submittedName>
</protein>
<organism evidence="6 7">
    <name type="scientific">Streptomyces flaveolus</name>
    <dbReference type="NCBI Taxonomy" id="67297"/>
    <lineage>
        <taxon>Bacteria</taxon>
        <taxon>Bacillati</taxon>
        <taxon>Actinomycetota</taxon>
        <taxon>Actinomycetes</taxon>
        <taxon>Kitasatosporales</taxon>
        <taxon>Streptomycetaceae</taxon>
        <taxon>Streptomyces</taxon>
    </lineage>
</organism>
<evidence type="ECO:0000256" key="1">
    <source>
        <dbReference type="ARBA" id="ARBA00009437"/>
    </source>
</evidence>
<evidence type="ECO:0000256" key="2">
    <source>
        <dbReference type="ARBA" id="ARBA00023015"/>
    </source>
</evidence>
<dbReference type="CDD" id="cd08414">
    <property type="entry name" value="PBP2_LTTR_aromatics_like"/>
    <property type="match status" value="1"/>
</dbReference>
<evidence type="ECO:0000313" key="6">
    <source>
        <dbReference type="EMBL" id="MEU5712975.1"/>
    </source>
</evidence>
<dbReference type="Gene3D" id="3.40.190.10">
    <property type="entry name" value="Periplasmic binding protein-like II"/>
    <property type="match status" value="2"/>
</dbReference>
<comment type="similarity">
    <text evidence="1">Belongs to the LysR transcriptional regulatory family.</text>
</comment>
<reference evidence="6 7" key="1">
    <citation type="submission" date="2024-06" db="EMBL/GenBank/DDBJ databases">
        <title>The Natural Products Discovery Center: Release of the First 8490 Sequenced Strains for Exploring Actinobacteria Biosynthetic Diversity.</title>
        <authorList>
            <person name="Kalkreuter E."/>
            <person name="Kautsar S.A."/>
            <person name="Yang D."/>
            <person name="Bader C.D."/>
            <person name="Teijaro C.N."/>
            <person name="Fluegel L."/>
            <person name="Davis C.M."/>
            <person name="Simpson J.R."/>
            <person name="Lauterbach L."/>
            <person name="Steele A.D."/>
            <person name="Gui C."/>
            <person name="Meng S."/>
            <person name="Li G."/>
            <person name="Viehrig K."/>
            <person name="Ye F."/>
            <person name="Su P."/>
            <person name="Kiefer A.F."/>
            <person name="Nichols A."/>
            <person name="Cepeda A.J."/>
            <person name="Yan W."/>
            <person name="Fan B."/>
            <person name="Jiang Y."/>
            <person name="Adhikari A."/>
            <person name="Zheng C.-J."/>
            <person name="Schuster L."/>
            <person name="Cowan T.M."/>
            <person name="Smanski M.J."/>
            <person name="Chevrette M.G."/>
            <person name="De Carvalho L.P.S."/>
            <person name="Shen B."/>
        </authorList>
    </citation>
    <scope>NUCLEOTIDE SEQUENCE [LARGE SCALE GENOMIC DNA]</scope>
    <source>
        <strain evidence="6 7">NPDC020594</strain>
    </source>
</reference>
<dbReference type="InterPro" id="IPR005119">
    <property type="entry name" value="LysR_subst-bd"/>
</dbReference>
<dbReference type="SUPFAM" id="SSF53850">
    <property type="entry name" value="Periplasmic binding protein-like II"/>
    <property type="match status" value="1"/>
</dbReference>
<dbReference type="Pfam" id="PF00126">
    <property type="entry name" value="HTH_1"/>
    <property type="match status" value="1"/>
</dbReference>
<name>A0ABV3AN84_9ACTN</name>
<dbReference type="Proteomes" id="UP001551011">
    <property type="component" value="Unassembled WGS sequence"/>
</dbReference>
<dbReference type="RefSeq" id="WP_359260877.1">
    <property type="nucleotide sequence ID" value="NZ_JBFAEG010000043.1"/>
</dbReference>
<evidence type="ECO:0000313" key="7">
    <source>
        <dbReference type="Proteomes" id="UP001551011"/>
    </source>
</evidence>
<comment type="caution">
    <text evidence="6">The sequence shown here is derived from an EMBL/GenBank/DDBJ whole genome shotgun (WGS) entry which is preliminary data.</text>
</comment>
<sequence>MTVNPDDRPATDVDPRWLRAFLAVAEERHFGRAAARLSMGQPSLSRHVQQLERVLGIKLFDRASHGVTLTEAGRLIRPKAEDVLAQNARLWSTAQAYVSASRSAMTVAAPLPGPAGGLLAEAIRRFRAGSGHAQIAVLDLADGEQAGALAQHRVDAVLTWGQLPLTGLAGEALIEEPVTGVVGVRHPLASAPQLPWSALAEDSLLFPVRERQHCWSVLRASTERAGTVLDPVPTAPAAVLDLVAGGLGCSAVPASQSLGASPELAFVRLPELSVTMSVVWRQADPSPAVSAFVAACRAAAAILTRTRPDIWTAARPAAERAGTT</sequence>
<keyword evidence="2" id="KW-0805">Transcription regulation</keyword>
<dbReference type="InterPro" id="IPR036390">
    <property type="entry name" value="WH_DNA-bd_sf"/>
</dbReference>
<feature type="domain" description="HTH lysR-type" evidence="5">
    <location>
        <begin position="13"/>
        <end position="70"/>
    </location>
</feature>
<dbReference type="PROSITE" id="PS50931">
    <property type="entry name" value="HTH_LYSR"/>
    <property type="match status" value="1"/>
</dbReference>
<dbReference type="InterPro" id="IPR000847">
    <property type="entry name" value="LysR_HTH_N"/>
</dbReference>
<dbReference type="PRINTS" id="PR00039">
    <property type="entry name" value="HTHLYSR"/>
</dbReference>